<organism evidence="4 5">
    <name type="scientific">Undibacterium luofuense</name>
    <dbReference type="NCBI Taxonomy" id="2828733"/>
    <lineage>
        <taxon>Bacteria</taxon>
        <taxon>Pseudomonadati</taxon>
        <taxon>Pseudomonadota</taxon>
        <taxon>Betaproteobacteria</taxon>
        <taxon>Burkholderiales</taxon>
        <taxon>Oxalobacteraceae</taxon>
        <taxon>Undibacterium</taxon>
    </lineage>
</organism>
<evidence type="ECO:0000256" key="1">
    <source>
        <dbReference type="SAM" id="MobiDB-lite"/>
    </source>
</evidence>
<dbReference type="Gene3D" id="3.30.70.1070">
    <property type="entry name" value="Sporulation related repeat"/>
    <property type="match status" value="1"/>
</dbReference>
<feature type="region of interest" description="Disordered" evidence="1">
    <location>
        <begin position="1"/>
        <end position="60"/>
    </location>
</feature>
<dbReference type="InterPro" id="IPR007730">
    <property type="entry name" value="SPOR-like_dom"/>
</dbReference>
<dbReference type="GO" id="GO:0042834">
    <property type="term" value="F:peptidoglycan binding"/>
    <property type="evidence" value="ECO:0007669"/>
    <property type="project" value="InterPro"/>
</dbReference>
<dbReference type="PROSITE" id="PS51724">
    <property type="entry name" value="SPOR"/>
    <property type="match status" value="1"/>
</dbReference>
<feature type="compositionally biased region" description="Basic and acidic residues" evidence="1">
    <location>
        <begin position="167"/>
        <end position="254"/>
    </location>
</feature>
<dbReference type="PANTHER" id="PTHR38687:SF1">
    <property type="entry name" value="CELL DIVISION PROTEIN DEDD"/>
    <property type="match status" value="1"/>
</dbReference>
<feature type="compositionally biased region" description="Basic and acidic residues" evidence="1">
    <location>
        <begin position="87"/>
        <end position="106"/>
    </location>
</feature>
<dbReference type="GO" id="GO:0030428">
    <property type="term" value="C:cell septum"/>
    <property type="evidence" value="ECO:0007669"/>
    <property type="project" value="TreeGrafter"/>
</dbReference>
<dbReference type="GO" id="GO:0032506">
    <property type="term" value="P:cytokinetic process"/>
    <property type="evidence" value="ECO:0007669"/>
    <property type="project" value="TreeGrafter"/>
</dbReference>
<dbReference type="EMBL" id="JAGSPN010000018">
    <property type="protein sequence ID" value="MBR7784101.1"/>
    <property type="molecule type" value="Genomic_DNA"/>
</dbReference>
<feature type="region of interest" description="Disordered" evidence="1">
    <location>
        <begin position="87"/>
        <end position="271"/>
    </location>
</feature>
<feature type="transmembrane region" description="Helical" evidence="2">
    <location>
        <begin position="66"/>
        <end position="84"/>
    </location>
</feature>
<feature type="domain" description="SPOR" evidence="3">
    <location>
        <begin position="268"/>
        <end position="346"/>
    </location>
</feature>
<keyword evidence="2" id="KW-0472">Membrane</keyword>
<sequence>MGLFSRLKNKDNASERSDDREFRSRAELDSLDTRQRGKKDREQPARRSRNTDDPLLPEKKRARRRLIGAAALALAAAVVLPMVLDTEPKPVADDVQIRIPSKDKAPELVAEPVAPSKSRPLPETDEPEEIIEPAPPVRSAEKKAATPADNKPATSTLVAQNDVKPVVIDKPRTPEPVAKAEPKPERKPEPKQETRTEPKPERKPEVKPEPKPEVKQEVKTAKAEPAKAERKPDHPEKKDESKSAQKRASDDETARAMAILEGKSAPAKPAASKVTMQVAALASQEKVDELQAKLRSAGVSSYTQKVSTSQGDKIRVRVGPFSSQEEADRVKAKLSGLGLNATVIPN</sequence>
<accession>A0A941DSL2</accession>
<keyword evidence="5" id="KW-1185">Reference proteome</keyword>
<evidence type="ECO:0000313" key="4">
    <source>
        <dbReference type="EMBL" id="MBR7784101.1"/>
    </source>
</evidence>
<dbReference type="Pfam" id="PF05036">
    <property type="entry name" value="SPOR"/>
    <property type="match status" value="1"/>
</dbReference>
<dbReference type="AlphaFoldDB" id="A0A941DSL2"/>
<dbReference type="PANTHER" id="PTHR38687">
    <property type="entry name" value="CELL DIVISION PROTEIN DEDD-RELATED"/>
    <property type="match status" value="1"/>
</dbReference>
<gene>
    <name evidence="4" type="ORF">KDM89_18290</name>
</gene>
<keyword evidence="2" id="KW-0812">Transmembrane</keyword>
<reference evidence="4" key="1">
    <citation type="submission" date="2021-04" db="EMBL/GenBank/DDBJ databases">
        <title>novel species isolated from subtropical streams in China.</title>
        <authorList>
            <person name="Lu H."/>
        </authorList>
    </citation>
    <scope>NUCLEOTIDE SEQUENCE</scope>
    <source>
        <strain evidence="4">LFS511W</strain>
    </source>
</reference>
<feature type="compositionally biased region" description="Basic and acidic residues" evidence="1">
    <location>
        <begin position="8"/>
        <end position="59"/>
    </location>
</feature>
<evidence type="ECO:0000313" key="5">
    <source>
        <dbReference type="Proteomes" id="UP000680067"/>
    </source>
</evidence>
<protein>
    <submittedName>
        <fullName evidence="4">SPOR domain-containing protein</fullName>
    </submittedName>
</protein>
<dbReference type="InterPro" id="IPR052521">
    <property type="entry name" value="Cell_div_SPOR-domain"/>
</dbReference>
<evidence type="ECO:0000259" key="3">
    <source>
        <dbReference type="PROSITE" id="PS51724"/>
    </source>
</evidence>
<dbReference type="SUPFAM" id="SSF110997">
    <property type="entry name" value="Sporulation related repeat"/>
    <property type="match status" value="1"/>
</dbReference>
<proteinExistence type="predicted"/>
<evidence type="ECO:0000256" key="2">
    <source>
        <dbReference type="SAM" id="Phobius"/>
    </source>
</evidence>
<dbReference type="Proteomes" id="UP000680067">
    <property type="component" value="Unassembled WGS sequence"/>
</dbReference>
<keyword evidence="2" id="KW-1133">Transmembrane helix</keyword>
<dbReference type="InterPro" id="IPR036680">
    <property type="entry name" value="SPOR-like_sf"/>
</dbReference>
<comment type="caution">
    <text evidence="4">The sequence shown here is derived from an EMBL/GenBank/DDBJ whole genome shotgun (WGS) entry which is preliminary data.</text>
</comment>
<dbReference type="GO" id="GO:0032153">
    <property type="term" value="C:cell division site"/>
    <property type="evidence" value="ECO:0007669"/>
    <property type="project" value="TreeGrafter"/>
</dbReference>
<dbReference type="RefSeq" id="WP_212689367.1">
    <property type="nucleotide sequence ID" value="NZ_JAGSPN010000018.1"/>
</dbReference>
<name>A0A941DSL2_9BURK</name>